<organism evidence="2 3">
    <name type="scientific">Mycena venus</name>
    <dbReference type="NCBI Taxonomy" id="2733690"/>
    <lineage>
        <taxon>Eukaryota</taxon>
        <taxon>Fungi</taxon>
        <taxon>Dikarya</taxon>
        <taxon>Basidiomycota</taxon>
        <taxon>Agaricomycotina</taxon>
        <taxon>Agaricomycetes</taxon>
        <taxon>Agaricomycetidae</taxon>
        <taxon>Agaricales</taxon>
        <taxon>Marasmiineae</taxon>
        <taxon>Mycenaceae</taxon>
        <taxon>Mycena</taxon>
    </lineage>
</organism>
<feature type="region of interest" description="Disordered" evidence="1">
    <location>
        <begin position="197"/>
        <end position="216"/>
    </location>
</feature>
<feature type="region of interest" description="Disordered" evidence="1">
    <location>
        <begin position="1"/>
        <end position="37"/>
    </location>
</feature>
<dbReference type="Proteomes" id="UP000620124">
    <property type="component" value="Unassembled WGS sequence"/>
</dbReference>
<dbReference type="EMBL" id="JACAZI010000002">
    <property type="protein sequence ID" value="KAF7369795.1"/>
    <property type="molecule type" value="Genomic_DNA"/>
</dbReference>
<keyword evidence="3" id="KW-1185">Reference proteome</keyword>
<protein>
    <submittedName>
        <fullName evidence="2">Uncharacterized protein</fullName>
    </submittedName>
</protein>
<name>A0A8H6YZA1_9AGAR</name>
<feature type="compositionally biased region" description="Acidic residues" evidence="1">
    <location>
        <begin position="465"/>
        <end position="483"/>
    </location>
</feature>
<gene>
    <name evidence="2" type="ORF">MVEN_00312000</name>
</gene>
<feature type="region of interest" description="Disordered" evidence="1">
    <location>
        <begin position="433"/>
        <end position="483"/>
    </location>
</feature>
<evidence type="ECO:0000313" key="3">
    <source>
        <dbReference type="Proteomes" id="UP000620124"/>
    </source>
</evidence>
<proteinExistence type="predicted"/>
<sequence length="483" mass="53087">MTSSLPPALVKDLSKGTHAGEPSDLEPYKGSASSMAATHRDREMFSSMFAITDETNAIGSELTTTSGEPLSAIVRYHWPSNGWLSEKQKELVSTVGNLQNYDPFENDIKNLPMLRSVEAGMIGDISAYFATNPTDDADEGADAALTKHFESLKTLCVKINLLRLQIPPPPKSNWVGLLDQILTHAAERFDSALISSKRQEGEPKAQAMPRPFKRPGETPYHDPIGLPASFTPDRVMQISRAIATSATPLSRRQIRCLQAARTVDKRGIKYASFPVIAAEYKAHTDDAPQGRGQALYSAVQAAAIFQNANAGEQIITLSICQGIVEPQVSCWPGKLETVPGKEDYLAAVKKFDVCIVQGIELDLSKLADVIALFLMVYRHARKHMHAAFDIASLGLALKGKELDRRLQIARPTPVPIHPNPLVEWRARTVPSALLEGRKRKRAQTQSRDKVKKKRKTGTYNSPADEANEGPEDGTEEESDEEQD</sequence>
<dbReference type="AlphaFoldDB" id="A0A8H6YZA1"/>
<accession>A0A8H6YZA1</accession>
<comment type="caution">
    <text evidence="2">The sequence shown here is derived from an EMBL/GenBank/DDBJ whole genome shotgun (WGS) entry which is preliminary data.</text>
</comment>
<reference evidence="2" key="1">
    <citation type="submission" date="2020-05" db="EMBL/GenBank/DDBJ databases">
        <title>Mycena genomes resolve the evolution of fungal bioluminescence.</title>
        <authorList>
            <person name="Tsai I.J."/>
        </authorList>
    </citation>
    <scope>NUCLEOTIDE SEQUENCE</scope>
    <source>
        <strain evidence="2">CCC161011</strain>
    </source>
</reference>
<evidence type="ECO:0000313" key="2">
    <source>
        <dbReference type="EMBL" id="KAF7369795.1"/>
    </source>
</evidence>
<dbReference type="OrthoDB" id="3054350at2759"/>
<evidence type="ECO:0000256" key="1">
    <source>
        <dbReference type="SAM" id="MobiDB-lite"/>
    </source>
</evidence>